<evidence type="ECO:0000313" key="2">
    <source>
        <dbReference type="Proteomes" id="UP000273786"/>
    </source>
</evidence>
<dbReference type="OrthoDB" id="9793188at2"/>
<evidence type="ECO:0000313" key="1">
    <source>
        <dbReference type="EMBL" id="RRH98108.1"/>
    </source>
</evidence>
<dbReference type="AlphaFoldDB" id="A0A3P3FKA6"/>
<reference evidence="1 2" key="1">
    <citation type="submission" date="2018-11" db="EMBL/GenBank/DDBJ databases">
        <title>the genome of Mesorhizobium tamadayense DSM 28320.</title>
        <authorList>
            <person name="Gao J."/>
        </authorList>
    </citation>
    <scope>NUCLEOTIDE SEQUENCE [LARGE SCALE GENOMIC DNA]</scope>
    <source>
        <strain evidence="1 2">DSM 28320</strain>
    </source>
</reference>
<sequence length="159" mass="18092">MPNREPKDADEAKALADIEAYGCHILCVLEEEELPPFAYSVGIEHNFKVPELVIVGLKPELSQSIINEYCRRARNGERFGVGQRASGFLGGGFDCQFGAVHPDHYPEYFGWDIWFYDGLDFRDMQLVYPTSSGIWPWDAEADQWFCKQQPLLDQSSPPT</sequence>
<organism evidence="1 2">
    <name type="scientific">Mesorhizobium tamadayense</name>
    <dbReference type="NCBI Taxonomy" id="425306"/>
    <lineage>
        <taxon>Bacteria</taxon>
        <taxon>Pseudomonadati</taxon>
        <taxon>Pseudomonadota</taxon>
        <taxon>Alphaproteobacteria</taxon>
        <taxon>Hyphomicrobiales</taxon>
        <taxon>Phyllobacteriaceae</taxon>
        <taxon>Mesorhizobium</taxon>
    </lineage>
</organism>
<dbReference type="Pfam" id="PF14081">
    <property type="entry name" value="DUF4262"/>
    <property type="match status" value="1"/>
</dbReference>
<keyword evidence="2" id="KW-1185">Reference proteome</keyword>
<dbReference type="EMBL" id="RQXT01000025">
    <property type="protein sequence ID" value="RRH98108.1"/>
    <property type="molecule type" value="Genomic_DNA"/>
</dbReference>
<gene>
    <name evidence="1" type="ORF">EH240_20150</name>
</gene>
<proteinExistence type="predicted"/>
<dbReference type="RefSeq" id="WP_125001812.1">
    <property type="nucleotide sequence ID" value="NZ_RQXT01000025.1"/>
</dbReference>
<accession>A0A3P3FKA6</accession>
<dbReference type="Proteomes" id="UP000273786">
    <property type="component" value="Unassembled WGS sequence"/>
</dbReference>
<dbReference type="InterPro" id="IPR025358">
    <property type="entry name" value="DUF4262"/>
</dbReference>
<protein>
    <submittedName>
        <fullName evidence="1">DUF4262 domain-containing protein</fullName>
    </submittedName>
</protein>
<comment type="caution">
    <text evidence="1">The sequence shown here is derived from an EMBL/GenBank/DDBJ whole genome shotgun (WGS) entry which is preliminary data.</text>
</comment>
<name>A0A3P3FKA6_9HYPH</name>